<dbReference type="SUPFAM" id="SSF56112">
    <property type="entry name" value="Protein kinase-like (PK-like)"/>
    <property type="match status" value="1"/>
</dbReference>
<sequence length="383" mass="43852">MDPQAAPKYRNSVVDTNCVPRPYPARTDKLPTSMYDVDAVWLGGMMSYKYPGVAANSMETVELLNSHTTKWRVKVGWNEAGKAAGLPEHVCMKANWSGSFDNVDIHAVEARFYHYLIDEMEVPTARCFYADWDDDGSAHGFVVLEDLVQRGGKFGHSTDANGVDMILENLEGLATLHGSLWGSDKISRENAPWLQTQMDTPVDSDQVRIMWQWIEANLEDPAFREIAPRHYLDDPGKVERAFDRLGEIERGYDAPYCIVLGDCHQGNTYILPDGERLWLDWQLVRRGRPWRDLTYFVIGALSIEERRKHHKDMVKRYREYLIATGVQGVPDFDEAWEQTRLFVMYGLQAWAANLDAWGQNGIPMNERFFTAAEDYGTWQLLGE</sequence>
<dbReference type="Proteomes" id="UP001259803">
    <property type="component" value="Unassembled WGS sequence"/>
</dbReference>
<evidence type="ECO:0000313" key="1">
    <source>
        <dbReference type="EMBL" id="MDT0576306.1"/>
    </source>
</evidence>
<reference evidence="1 2" key="1">
    <citation type="submission" date="2023-09" db="EMBL/GenBank/DDBJ databases">
        <authorList>
            <person name="Rey-Velasco X."/>
        </authorList>
    </citation>
    <scope>NUCLEOTIDE SEQUENCE [LARGE SCALE GENOMIC DNA]</scope>
    <source>
        <strain evidence="1 2">F390</strain>
    </source>
</reference>
<protein>
    <submittedName>
        <fullName evidence="1">DUF1679 domain-containing protein</fullName>
    </submittedName>
</protein>
<evidence type="ECO:0000313" key="2">
    <source>
        <dbReference type="Proteomes" id="UP001259803"/>
    </source>
</evidence>
<dbReference type="InterPro" id="IPR011009">
    <property type="entry name" value="Kinase-like_dom_sf"/>
</dbReference>
<dbReference type="Gene3D" id="3.90.1200.10">
    <property type="match status" value="1"/>
</dbReference>
<dbReference type="RefSeq" id="WP_311340884.1">
    <property type="nucleotide sequence ID" value="NZ_JAVRHS010000006.1"/>
</dbReference>
<dbReference type="InterPro" id="IPR052961">
    <property type="entry name" value="Oxido-Kinase-like_Enzymes"/>
</dbReference>
<dbReference type="EMBL" id="JAVRHS010000006">
    <property type="protein sequence ID" value="MDT0576306.1"/>
    <property type="molecule type" value="Genomic_DNA"/>
</dbReference>
<dbReference type="PANTHER" id="PTHR23020:SF41">
    <property type="entry name" value="AMINOGLYCOSIDE PHOSPHOTRANSFERASE DOMAIN-CONTAINING PROTEIN"/>
    <property type="match status" value="1"/>
</dbReference>
<proteinExistence type="predicted"/>
<name>A0ABU2ZJB6_9SPHN</name>
<dbReference type="InterPro" id="IPR004119">
    <property type="entry name" value="EcKL"/>
</dbReference>
<accession>A0ABU2ZJB6</accession>
<dbReference type="PANTHER" id="PTHR23020">
    <property type="entry name" value="UNCHARACTERIZED NUCLEAR HORMONE RECEPTOR-RELATED"/>
    <property type="match status" value="1"/>
</dbReference>
<organism evidence="1 2">
    <name type="scientific">Croceicoccus esteveae</name>
    <dbReference type="NCBI Taxonomy" id="3075597"/>
    <lineage>
        <taxon>Bacteria</taxon>
        <taxon>Pseudomonadati</taxon>
        <taxon>Pseudomonadota</taxon>
        <taxon>Alphaproteobacteria</taxon>
        <taxon>Sphingomonadales</taxon>
        <taxon>Erythrobacteraceae</taxon>
        <taxon>Croceicoccus</taxon>
    </lineage>
</organism>
<comment type="caution">
    <text evidence="1">The sequence shown here is derived from an EMBL/GenBank/DDBJ whole genome shotgun (WGS) entry which is preliminary data.</text>
</comment>
<gene>
    <name evidence="1" type="ORF">RM533_08910</name>
</gene>
<keyword evidence="2" id="KW-1185">Reference proteome</keyword>
<dbReference type="Pfam" id="PF02958">
    <property type="entry name" value="EcKL"/>
    <property type="match status" value="1"/>
</dbReference>